<comment type="caution">
    <text evidence="2">The sequence shown here is derived from an EMBL/GenBank/DDBJ whole genome shotgun (WGS) entry which is preliminary data.</text>
</comment>
<keyword evidence="1" id="KW-0472">Membrane</keyword>
<organism evidence="2 3">
    <name type="scientific">Iris pallida</name>
    <name type="common">Sweet iris</name>
    <dbReference type="NCBI Taxonomy" id="29817"/>
    <lineage>
        <taxon>Eukaryota</taxon>
        <taxon>Viridiplantae</taxon>
        <taxon>Streptophyta</taxon>
        <taxon>Embryophyta</taxon>
        <taxon>Tracheophyta</taxon>
        <taxon>Spermatophyta</taxon>
        <taxon>Magnoliopsida</taxon>
        <taxon>Liliopsida</taxon>
        <taxon>Asparagales</taxon>
        <taxon>Iridaceae</taxon>
        <taxon>Iridoideae</taxon>
        <taxon>Irideae</taxon>
        <taxon>Iris</taxon>
    </lineage>
</organism>
<gene>
    <name evidence="2" type="ORF">M6B38_387750</name>
</gene>
<reference evidence="2" key="1">
    <citation type="journal article" date="2023" name="GigaByte">
        <title>Genome assembly of the bearded iris, Iris pallida Lam.</title>
        <authorList>
            <person name="Bruccoleri R.E."/>
            <person name="Oakeley E.J."/>
            <person name="Faust A.M.E."/>
            <person name="Altorfer M."/>
            <person name="Dessus-Babus S."/>
            <person name="Burckhardt D."/>
            <person name="Oertli M."/>
            <person name="Naumann U."/>
            <person name="Petersen F."/>
            <person name="Wong J."/>
        </authorList>
    </citation>
    <scope>NUCLEOTIDE SEQUENCE</scope>
    <source>
        <strain evidence="2">GSM-AAB239-AS_SAM_17_03QT</strain>
    </source>
</reference>
<feature type="transmembrane region" description="Helical" evidence="1">
    <location>
        <begin position="16"/>
        <end position="32"/>
    </location>
</feature>
<reference evidence="2" key="2">
    <citation type="submission" date="2023-04" db="EMBL/GenBank/DDBJ databases">
        <authorList>
            <person name="Bruccoleri R.E."/>
            <person name="Oakeley E.J."/>
            <person name="Faust A.-M."/>
            <person name="Dessus-Babus S."/>
            <person name="Altorfer M."/>
            <person name="Burckhardt D."/>
            <person name="Oertli M."/>
            <person name="Naumann U."/>
            <person name="Petersen F."/>
            <person name="Wong J."/>
        </authorList>
    </citation>
    <scope>NUCLEOTIDE SEQUENCE</scope>
    <source>
        <strain evidence="2">GSM-AAB239-AS_SAM_17_03QT</strain>
        <tissue evidence="2">Leaf</tissue>
    </source>
</reference>
<sequence>MGFTMILLLKKVRKEHIHLLLFLYTIPSLYMLRGSSRNILNLYTIACFICDLFSSPFQIVHFSCKFQAILKNYALSFGVMCDLILSSFLLLSAKKHFFHNAEFFYCNFDQHVFYECWSNYLSLTCLCI</sequence>
<keyword evidence="3" id="KW-1185">Reference proteome</keyword>
<protein>
    <submittedName>
        <fullName evidence="2">Uncharacterized protein</fullName>
    </submittedName>
</protein>
<evidence type="ECO:0000313" key="2">
    <source>
        <dbReference type="EMBL" id="KAJ6822737.1"/>
    </source>
</evidence>
<keyword evidence="1" id="KW-1133">Transmembrane helix</keyword>
<feature type="transmembrane region" description="Helical" evidence="1">
    <location>
        <begin position="73"/>
        <end position="91"/>
    </location>
</feature>
<dbReference type="AlphaFoldDB" id="A0AAX6G2P2"/>
<dbReference type="EMBL" id="JANAVB010023996">
    <property type="protein sequence ID" value="KAJ6822737.1"/>
    <property type="molecule type" value="Genomic_DNA"/>
</dbReference>
<evidence type="ECO:0000313" key="3">
    <source>
        <dbReference type="Proteomes" id="UP001140949"/>
    </source>
</evidence>
<keyword evidence="1" id="KW-0812">Transmembrane</keyword>
<evidence type="ECO:0000256" key="1">
    <source>
        <dbReference type="SAM" id="Phobius"/>
    </source>
</evidence>
<proteinExistence type="predicted"/>
<accession>A0AAX6G2P2</accession>
<dbReference type="Proteomes" id="UP001140949">
    <property type="component" value="Unassembled WGS sequence"/>
</dbReference>
<feature type="transmembrane region" description="Helical" evidence="1">
    <location>
        <begin position="39"/>
        <end position="61"/>
    </location>
</feature>
<name>A0AAX6G2P2_IRIPA</name>